<feature type="domain" description="Transcription regulator PadR N-terminal" evidence="1">
    <location>
        <begin position="15"/>
        <end position="84"/>
    </location>
</feature>
<dbReference type="InterPro" id="IPR052509">
    <property type="entry name" value="Metal_resp_DNA-bind_regulator"/>
</dbReference>
<reference evidence="2 3" key="1">
    <citation type="submission" date="2019-04" db="EMBL/GenBank/DDBJ databases">
        <title>Complete genome sequence of Agrobacterium tumefaciens CFBP5877.</title>
        <authorList>
            <person name="Huang Y.-Y."/>
            <person name="Chiang H.-Y."/>
            <person name="Chou L."/>
            <person name="Lai E.-M."/>
            <person name="Kuo C.-H."/>
        </authorList>
    </citation>
    <scope>NUCLEOTIDE SEQUENCE [LARGE SCALE GENOMIC DNA]</scope>
    <source>
        <strain evidence="2 3">CFBP5877</strain>
        <plasmid evidence="3">patcfbp5877b</plasmid>
    </source>
</reference>
<dbReference type="AlphaFoldDB" id="A0AAE6BJ01"/>
<proteinExistence type="predicted"/>
<evidence type="ECO:0000313" key="3">
    <source>
        <dbReference type="Proteomes" id="UP000298579"/>
    </source>
</evidence>
<protein>
    <submittedName>
        <fullName evidence="2">Helix-turn-helix transcriptional regulator</fullName>
    </submittedName>
</protein>
<dbReference type="Gene3D" id="1.10.10.10">
    <property type="entry name" value="Winged helix-like DNA-binding domain superfamily/Winged helix DNA-binding domain"/>
    <property type="match status" value="1"/>
</dbReference>
<evidence type="ECO:0000259" key="1">
    <source>
        <dbReference type="Pfam" id="PF03551"/>
    </source>
</evidence>
<organism evidence="2 3">
    <name type="scientific">Agrobacterium tumefaciens</name>
    <dbReference type="NCBI Taxonomy" id="358"/>
    <lineage>
        <taxon>Bacteria</taxon>
        <taxon>Pseudomonadati</taxon>
        <taxon>Pseudomonadota</taxon>
        <taxon>Alphaproteobacteria</taxon>
        <taxon>Hyphomicrobiales</taxon>
        <taxon>Rhizobiaceae</taxon>
        <taxon>Rhizobium/Agrobacterium group</taxon>
        <taxon>Agrobacterium</taxon>
        <taxon>Agrobacterium tumefaciens complex</taxon>
    </lineage>
</organism>
<dbReference type="SUPFAM" id="SSF46785">
    <property type="entry name" value="Winged helix' DNA-binding domain"/>
    <property type="match status" value="1"/>
</dbReference>
<sequence length="100" mass="11552">MDHHDLLSGLVRLHILHHAAHHPVYGQWMIDELARHGYRLSPGTLYPMLSKMERDGYLFSRTERDGRTSRKFYVITDLGREGLAVARIQLRELKGEAGTE</sequence>
<gene>
    <name evidence="2" type="ORF">CFBP5877_26990</name>
</gene>
<dbReference type="PANTHER" id="PTHR33169:SF14">
    <property type="entry name" value="TRANSCRIPTIONAL REGULATOR RV3488"/>
    <property type="match status" value="1"/>
</dbReference>
<dbReference type="RefSeq" id="WP_080831076.1">
    <property type="nucleotide sequence ID" value="NZ_CP039891.1"/>
</dbReference>
<keyword evidence="2" id="KW-0614">Plasmid</keyword>
<dbReference type="EMBL" id="CP039900">
    <property type="protein sequence ID" value="QCL82875.1"/>
    <property type="molecule type" value="Genomic_DNA"/>
</dbReference>
<dbReference type="PANTHER" id="PTHR33169">
    <property type="entry name" value="PADR-FAMILY TRANSCRIPTIONAL REGULATOR"/>
    <property type="match status" value="1"/>
</dbReference>
<geneLocation type="plasmid" evidence="3">
    <name>patcfbp5877b</name>
</geneLocation>
<accession>A0AAE6BJ01</accession>
<dbReference type="InterPro" id="IPR036390">
    <property type="entry name" value="WH_DNA-bd_sf"/>
</dbReference>
<dbReference type="InterPro" id="IPR036388">
    <property type="entry name" value="WH-like_DNA-bd_sf"/>
</dbReference>
<dbReference type="Pfam" id="PF03551">
    <property type="entry name" value="PadR"/>
    <property type="match status" value="1"/>
</dbReference>
<evidence type="ECO:0000313" key="2">
    <source>
        <dbReference type="EMBL" id="QCL82875.1"/>
    </source>
</evidence>
<dbReference type="InterPro" id="IPR005149">
    <property type="entry name" value="Tscrpt_reg_PadR_N"/>
</dbReference>
<name>A0AAE6BJ01_AGRTU</name>
<dbReference type="Proteomes" id="UP000298579">
    <property type="component" value="Plasmid pAtCFBP5877b"/>
</dbReference>